<accession>A0A448X0K7</accession>
<organism evidence="1 2">
    <name type="scientific">Protopolystoma xenopodis</name>
    <dbReference type="NCBI Taxonomy" id="117903"/>
    <lineage>
        <taxon>Eukaryota</taxon>
        <taxon>Metazoa</taxon>
        <taxon>Spiralia</taxon>
        <taxon>Lophotrochozoa</taxon>
        <taxon>Platyhelminthes</taxon>
        <taxon>Monogenea</taxon>
        <taxon>Polyopisthocotylea</taxon>
        <taxon>Polystomatidea</taxon>
        <taxon>Polystomatidae</taxon>
        <taxon>Protopolystoma</taxon>
    </lineage>
</organism>
<protein>
    <submittedName>
        <fullName evidence="1">Uncharacterized protein</fullName>
    </submittedName>
</protein>
<dbReference type="Proteomes" id="UP000784294">
    <property type="component" value="Unassembled WGS sequence"/>
</dbReference>
<evidence type="ECO:0000313" key="2">
    <source>
        <dbReference type="Proteomes" id="UP000784294"/>
    </source>
</evidence>
<evidence type="ECO:0000313" key="1">
    <source>
        <dbReference type="EMBL" id="VEL24829.1"/>
    </source>
</evidence>
<dbReference type="AlphaFoldDB" id="A0A448X0K7"/>
<comment type="caution">
    <text evidence="1">The sequence shown here is derived from an EMBL/GenBank/DDBJ whole genome shotgun (WGS) entry which is preliminary data.</text>
</comment>
<reference evidence="1" key="1">
    <citation type="submission" date="2018-11" db="EMBL/GenBank/DDBJ databases">
        <authorList>
            <consortium name="Pathogen Informatics"/>
        </authorList>
    </citation>
    <scope>NUCLEOTIDE SEQUENCE</scope>
</reference>
<sequence>MIILTVSQASPRSRTVIPPEMPDALANSQIPATRTTLALPPQVTADCCLDRYLTSTNIGTTLNQSAVISQALLIPVPELSASSVTTEDSSTFCKPG</sequence>
<proteinExistence type="predicted"/>
<gene>
    <name evidence="1" type="ORF">PXEA_LOCUS18269</name>
</gene>
<dbReference type="EMBL" id="CAAALY010069915">
    <property type="protein sequence ID" value="VEL24829.1"/>
    <property type="molecule type" value="Genomic_DNA"/>
</dbReference>
<keyword evidence="2" id="KW-1185">Reference proteome</keyword>
<name>A0A448X0K7_9PLAT</name>